<dbReference type="AlphaFoldDB" id="A0A3N1MIS0"/>
<evidence type="ECO:0000256" key="2">
    <source>
        <dbReference type="ARBA" id="ARBA00006464"/>
    </source>
</evidence>
<comment type="similarity">
    <text evidence="2">Belongs to the bacterial sugar transferase family.</text>
</comment>
<dbReference type="Pfam" id="PF02397">
    <property type="entry name" value="Bac_transf"/>
    <property type="match status" value="1"/>
</dbReference>
<feature type="transmembrane region" description="Helical" evidence="8">
    <location>
        <begin position="278"/>
        <end position="299"/>
    </location>
</feature>
<dbReference type="Proteomes" id="UP000278222">
    <property type="component" value="Unassembled WGS sequence"/>
</dbReference>
<dbReference type="RefSeq" id="WP_123687676.1">
    <property type="nucleotide sequence ID" value="NZ_AP019700.1"/>
</dbReference>
<keyword evidence="5 8" id="KW-1133">Transmembrane helix</keyword>
<evidence type="ECO:0000259" key="9">
    <source>
        <dbReference type="Pfam" id="PF02397"/>
    </source>
</evidence>
<keyword evidence="7" id="KW-0270">Exopolysaccharide synthesis</keyword>
<evidence type="ECO:0000256" key="5">
    <source>
        <dbReference type="ARBA" id="ARBA00022989"/>
    </source>
</evidence>
<dbReference type="GO" id="GO:0000271">
    <property type="term" value="P:polysaccharide biosynthetic process"/>
    <property type="evidence" value="ECO:0007669"/>
    <property type="project" value="UniProtKB-KW"/>
</dbReference>
<evidence type="ECO:0000256" key="3">
    <source>
        <dbReference type="ARBA" id="ARBA00022679"/>
    </source>
</evidence>
<keyword evidence="3 10" id="KW-0808">Transferase</keyword>
<comment type="subcellular location">
    <subcellularLocation>
        <location evidence="1">Membrane</location>
        <topology evidence="1">Multi-pass membrane protein</topology>
    </subcellularLocation>
</comment>
<evidence type="ECO:0000256" key="8">
    <source>
        <dbReference type="SAM" id="Phobius"/>
    </source>
</evidence>
<dbReference type="Pfam" id="PF13727">
    <property type="entry name" value="CoA_binding_3"/>
    <property type="match status" value="1"/>
</dbReference>
<dbReference type="InterPro" id="IPR003362">
    <property type="entry name" value="Bact_transf"/>
</dbReference>
<dbReference type="GO" id="GO:0016780">
    <property type="term" value="F:phosphotransferase activity, for other substituted phosphate groups"/>
    <property type="evidence" value="ECO:0007669"/>
    <property type="project" value="TreeGrafter"/>
</dbReference>
<evidence type="ECO:0000256" key="6">
    <source>
        <dbReference type="ARBA" id="ARBA00023136"/>
    </source>
</evidence>
<dbReference type="InterPro" id="IPR017475">
    <property type="entry name" value="EPS_sugar_tfrase"/>
</dbReference>
<dbReference type="PANTHER" id="PTHR30576:SF0">
    <property type="entry name" value="UNDECAPRENYL-PHOSPHATE N-ACETYLGALACTOSAMINYL 1-PHOSPHATE TRANSFERASE-RELATED"/>
    <property type="match status" value="1"/>
</dbReference>
<evidence type="ECO:0000256" key="7">
    <source>
        <dbReference type="ARBA" id="ARBA00023169"/>
    </source>
</evidence>
<gene>
    <name evidence="10" type="ORF">EDC65_0030</name>
</gene>
<dbReference type="GO" id="GO:0016020">
    <property type="term" value="C:membrane"/>
    <property type="evidence" value="ECO:0007669"/>
    <property type="project" value="UniProtKB-SubCell"/>
</dbReference>
<proteinExistence type="inferred from homology"/>
<dbReference type="OrthoDB" id="9808602at2"/>
<protein>
    <submittedName>
        <fullName evidence="10">Putative colanic acid biosynthesis UDP-glucose lipid carrier transferase</fullName>
    </submittedName>
</protein>
<accession>A0A3N1MIS0</accession>
<dbReference type="EMBL" id="RJKX01000001">
    <property type="protein sequence ID" value="ROQ03348.1"/>
    <property type="molecule type" value="Genomic_DNA"/>
</dbReference>
<evidence type="ECO:0000256" key="4">
    <source>
        <dbReference type="ARBA" id="ARBA00022692"/>
    </source>
</evidence>
<reference evidence="10 11" key="1">
    <citation type="submission" date="2018-11" db="EMBL/GenBank/DDBJ databases">
        <title>Genomic Encyclopedia of Type Strains, Phase IV (KMG-IV): sequencing the most valuable type-strain genomes for metagenomic binning, comparative biology and taxonomic classification.</title>
        <authorList>
            <person name="Goeker M."/>
        </authorList>
    </citation>
    <scope>NUCLEOTIDE SEQUENCE [LARGE SCALE GENOMIC DNA]</scope>
    <source>
        <strain evidence="10 11">DSM 5900</strain>
    </source>
</reference>
<dbReference type="Gene3D" id="3.40.50.720">
    <property type="entry name" value="NAD(P)-binding Rossmann-like Domain"/>
    <property type="match status" value="1"/>
</dbReference>
<keyword evidence="6 8" id="KW-0472">Membrane</keyword>
<sequence length="466" mass="50788">MISWTHGLINRLVKLADGFFLAFGTLLTAALLGHPTLLQTLLLGALGIVLYVQILAVTGGYRVERYRLGLAQVVDVAIGFVPALAAVAIAYHAFLVDPVGGIGWVGGWALVSFAAIILGRFTLVRWGVSLADSHAVLRRNVAIVGVRDRVEAALAARDQSPGSLLEVVAVFLEDEAGPLPESIGGVPVIGSVDALFQYIHKTPIDVVIVALPWESTSRINAMIERLHRIAADVIVPLDKNSFNPRFAEFAMVGGVPSLRVLYQPLKGSLGVLKRVEDIVVSAVALVLTAPVLLVAAIAIKLDSRGPVVFLQERVGFNNKSFTIYKLRTFTYDPTDDGSLGTKRHDPRVTRVGGILRRLSIDELPQLVNVLKGEMSIVGPRPHVPNMQVSGRQYYDVVREYAARYRVKPGITGWGQINGMRGGIDTVEKAARGVKLDLHYIENWSIWFDIRIMFLTVVRGLAGRDVF</sequence>
<dbReference type="NCBIfam" id="TIGR03025">
    <property type="entry name" value="EPS_sugtrans"/>
    <property type="match status" value="1"/>
</dbReference>
<organism evidence="10 11">
    <name type="scientific">Stella humosa</name>
    <dbReference type="NCBI Taxonomy" id="94"/>
    <lineage>
        <taxon>Bacteria</taxon>
        <taxon>Pseudomonadati</taxon>
        <taxon>Pseudomonadota</taxon>
        <taxon>Alphaproteobacteria</taxon>
        <taxon>Rhodospirillales</taxon>
        <taxon>Stellaceae</taxon>
        <taxon>Stella</taxon>
    </lineage>
</organism>
<feature type="transmembrane region" description="Helical" evidence="8">
    <location>
        <begin position="73"/>
        <end position="95"/>
    </location>
</feature>
<feature type="domain" description="Bacterial sugar transferase" evidence="9">
    <location>
        <begin position="273"/>
        <end position="458"/>
    </location>
</feature>
<name>A0A3N1MIS0_9PROT</name>
<feature type="transmembrane region" description="Helical" evidence="8">
    <location>
        <begin position="12"/>
        <end position="32"/>
    </location>
</feature>
<feature type="transmembrane region" description="Helical" evidence="8">
    <location>
        <begin position="38"/>
        <end position="61"/>
    </location>
</feature>
<evidence type="ECO:0000313" key="11">
    <source>
        <dbReference type="Proteomes" id="UP000278222"/>
    </source>
</evidence>
<feature type="transmembrane region" description="Helical" evidence="8">
    <location>
        <begin position="101"/>
        <end position="123"/>
    </location>
</feature>
<dbReference type="PANTHER" id="PTHR30576">
    <property type="entry name" value="COLANIC BIOSYNTHESIS UDP-GLUCOSE LIPID CARRIER TRANSFERASE"/>
    <property type="match status" value="1"/>
</dbReference>
<evidence type="ECO:0000256" key="1">
    <source>
        <dbReference type="ARBA" id="ARBA00004141"/>
    </source>
</evidence>
<evidence type="ECO:0000313" key="10">
    <source>
        <dbReference type="EMBL" id="ROQ03348.1"/>
    </source>
</evidence>
<keyword evidence="4 8" id="KW-0812">Transmembrane</keyword>
<comment type="caution">
    <text evidence="10">The sequence shown here is derived from an EMBL/GenBank/DDBJ whole genome shotgun (WGS) entry which is preliminary data.</text>
</comment>
<keyword evidence="11" id="KW-1185">Reference proteome</keyword>